<protein>
    <submittedName>
        <fullName evidence="1">Uncharacterized protein</fullName>
    </submittedName>
</protein>
<dbReference type="OrthoDB" id="7876148at2"/>
<dbReference type="RefSeq" id="WP_076978765.1">
    <property type="nucleotide sequence ID" value="NZ_CP019124.1"/>
</dbReference>
<organism evidence="1 2">
    <name type="scientific">Brevirhabdus pacifica</name>
    <dbReference type="NCBI Taxonomy" id="1267768"/>
    <lineage>
        <taxon>Bacteria</taxon>
        <taxon>Pseudomonadati</taxon>
        <taxon>Pseudomonadota</taxon>
        <taxon>Alphaproteobacteria</taxon>
        <taxon>Rhodobacterales</taxon>
        <taxon>Paracoccaceae</taxon>
        <taxon>Brevirhabdus</taxon>
    </lineage>
</organism>
<dbReference type="EMBL" id="CP019124">
    <property type="protein sequence ID" value="APX88741.1"/>
    <property type="molecule type" value="Genomic_DNA"/>
</dbReference>
<proteinExistence type="predicted"/>
<keyword evidence="2" id="KW-1185">Reference proteome</keyword>
<evidence type="ECO:0000313" key="1">
    <source>
        <dbReference type="EMBL" id="APX88741.1"/>
    </source>
</evidence>
<reference evidence="1 2" key="1">
    <citation type="submission" date="2017-01" db="EMBL/GenBank/DDBJ databases">
        <title>Genomic analysis of Xuhuaishuia manganoxidans DY6-4.</title>
        <authorList>
            <person name="Wang X."/>
        </authorList>
    </citation>
    <scope>NUCLEOTIDE SEQUENCE [LARGE SCALE GENOMIC DNA]</scope>
    <source>
        <strain evidence="1 2">DY6-4</strain>
    </source>
</reference>
<accession>A0A2M9DG67</accession>
<accession>A0A1U7DFK4</accession>
<name>A0A1U7DFK4_9RHOB</name>
<sequence>MSLLNELAVALARDVFELSQRTGDTTLPQDVATSLESSSSTMAEEFLTSIRYLRAEARARELLEQRRHAPKG</sequence>
<dbReference type="Proteomes" id="UP000187266">
    <property type="component" value="Chromosome"/>
</dbReference>
<dbReference type="AlphaFoldDB" id="A0A1U7DFK4"/>
<gene>
    <name evidence="1" type="ORF">BV394_02505</name>
</gene>
<evidence type="ECO:0000313" key="2">
    <source>
        <dbReference type="Proteomes" id="UP000187266"/>
    </source>
</evidence>